<dbReference type="PANTHER" id="PTHR34682">
    <property type="entry name" value="AT HOOK MOTIF-CONTAINING PROTEIN"/>
    <property type="match status" value="1"/>
</dbReference>
<dbReference type="AlphaFoldDB" id="A0A1S2YNY1"/>
<dbReference type="PANTHER" id="PTHR34682:SF11">
    <property type="entry name" value="AT HOOK MOTIF PROTEIN"/>
    <property type="match status" value="1"/>
</dbReference>
<dbReference type="PaxDb" id="3827-XP_004507694.1"/>
<dbReference type="KEGG" id="cam:101501851"/>
<feature type="region of interest" description="Disordered" evidence="1">
    <location>
        <begin position="1"/>
        <end position="28"/>
    </location>
</feature>
<feature type="compositionally biased region" description="Polar residues" evidence="1">
    <location>
        <begin position="1"/>
        <end position="12"/>
    </location>
</feature>
<gene>
    <name evidence="3" type="primary">LOC101501851</name>
</gene>
<dbReference type="InterPro" id="IPR045881">
    <property type="entry name" value="MNM1-like"/>
</dbReference>
<reference evidence="3" key="2">
    <citation type="submission" date="2025-08" db="UniProtKB">
        <authorList>
            <consortium name="RefSeq"/>
        </authorList>
    </citation>
    <scope>IDENTIFICATION</scope>
    <source>
        <tissue evidence="3">Etiolated seedlings</tissue>
    </source>
</reference>
<keyword evidence="2" id="KW-1185">Reference proteome</keyword>
<name>A0A1S2YNY1_CICAR</name>
<sequence>MNQQNQGPSIPSNVPMKRKRGRPRKEENVVHKSENVLNFNQPPTGQANGSDGVMLGKVVTGVIEASFNDGYLVNVKVAETDSFLRGVVFLPGQVIPVTAENDVAPHVQMIKRKEFPIPMVNPQVQAQTTEVHGALTSLQPIGLQIQVPLHREHALPTEIISVPPGISEPEHVNQSSSLKSELECDKTVKQGDKLHELDVSTQVEKLGFRANNGGAEKESRPVASETMNLFPVTGNTDKELRTEQQVFPSVHQLNELVHDEPNSSNTELNLVPLCAEPESMQSEQTSKSVENFVEKQNLPETDSQEDANTKLLSIETLSKVDNNNLNSNGKPSTGIANILDAVPNHTVEISQPESMPSEQFVQSADLSDSKLASDQGCEFMEKSDSQNCSSLGDINKVIFNHPNQSFVDAVPSENQIGSGT</sequence>
<proteinExistence type="predicted"/>
<dbReference type="GeneID" id="101501851"/>
<dbReference type="Proteomes" id="UP000087171">
    <property type="component" value="Chromosome Ca7"/>
</dbReference>
<evidence type="ECO:0000256" key="1">
    <source>
        <dbReference type="SAM" id="MobiDB-lite"/>
    </source>
</evidence>
<evidence type="ECO:0000313" key="3">
    <source>
        <dbReference type="RefSeq" id="XP_004507694.1"/>
    </source>
</evidence>
<evidence type="ECO:0000313" key="2">
    <source>
        <dbReference type="Proteomes" id="UP000087171"/>
    </source>
</evidence>
<protein>
    <submittedName>
        <fullName evidence="3">Uncharacterized protein LOC101501851</fullName>
    </submittedName>
</protein>
<dbReference type="OrthoDB" id="1919336at2759"/>
<organism evidence="2 3">
    <name type="scientific">Cicer arietinum</name>
    <name type="common">Chickpea</name>
    <name type="synonym">Garbanzo</name>
    <dbReference type="NCBI Taxonomy" id="3827"/>
    <lineage>
        <taxon>Eukaryota</taxon>
        <taxon>Viridiplantae</taxon>
        <taxon>Streptophyta</taxon>
        <taxon>Embryophyta</taxon>
        <taxon>Tracheophyta</taxon>
        <taxon>Spermatophyta</taxon>
        <taxon>Magnoliopsida</taxon>
        <taxon>eudicotyledons</taxon>
        <taxon>Gunneridae</taxon>
        <taxon>Pentapetalae</taxon>
        <taxon>rosids</taxon>
        <taxon>fabids</taxon>
        <taxon>Fabales</taxon>
        <taxon>Fabaceae</taxon>
        <taxon>Papilionoideae</taxon>
        <taxon>50 kb inversion clade</taxon>
        <taxon>NPAAA clade</taxon>
        <taxon>Hologalegina</taxon>
        <taxon>IRL clade</taxon>
        <taxon>Cicereae</taxon>
        <taxon>Cicer</taxon>
    </lineage>
</organism>
<reference evidence="2" key="1">
    <citation type="journal article" date="2013" name="Nat. Biotechnol.">
        <title>Draft genome sequence of chickpea (Cicer arietinum) provides a resource for trait improvement.</title>
        <authorList>
            <person name="Varshney R.K."/>
            <person name="Song C."/>
            <person name="Saxena R.K."/>
            <person name="Azam S."/>
            <person name="Yu S."/>
            <person name="Sharpe A.G."/>
            <person name="Cannon S."/>
            <person name="Baek J."/>
            <person name="Rosen B.D."/>
            <person name="Tar'an B."/>
            <person name="Millan T."/>
            <person name="Zhang X."/>
            <person name="Ramsay L.D."/>
            <person name="Iwata A."/>
            <person name="Wang Y."/>
            <person name="Nelson W."/>
            <person name="Farmer A.D."/>
            <person name="Gaur P.M."/>
            <person name="Soderlund C."/>
            <person name="Penmetsa R.V."/>
            <person name="Xu C."/>
            <person name="Bharti A.K."/>
            <person name="He W."/>
            <person name="Winter P."/>
            <person name="Zhao S."/>
            <person name="Hane J.K."/>
            <person name="Carrasquilla-Garcia N."/>
            <person name="Condie J.A."/>
            <person name="Upadhyaya H.D."/>
            <person name="Luo M.C."/>
            <person name="Thudi M."/>
            <person name="Gowda C.L."/>
            <person name="Singh N.P."/>
            <person name="Lichtenzveig J."/>
            <person name="Gali K.K."/>
            <person name="Rubio J."/>
            <person name="Nadarajan N."/>
            <person name="Dolezel J."/>
            <person name="Bansal K.C."/>
            <person name="Xu X."/>
            <person name="Edwards D."/>
            <person name="Zhang G."/>
            <person name="Kahl G."/>
            <person name="Gil J."/>
            <person name="Singh K.B."/>
            <person name="Datta S.K."/>
            <person name="Jackson S.A."/>
            <person name="Wang J."/>
            <person name="Cook D.R."/>
        </authorList>
    </citation>
    <scope>NUCLEOTIDE SEQUENCE [LARGE SCALE GENOMIC DNA]</scope>
    <source>
        <strain evidence="2">cv. CDC Frontier</strain>
    </source>
</reference>
<dbReference type="STRING" id="3827.A0A1S2YNY1"/>
<dbReference type="eggNOG" id="KOG1347">
    <property type="taxonomic scope" value="Eukaryota"/>
</dbReference>
<dbReference type="RefSeq" id="XP_004507694.1">
    <property type="nucleotide sequence ID" value="XM_004507637.3"/>
</dbReference>
<accession>A0A1S2YNY1</accession>